<protein>
    <submittedName>
        <fullName evidence="1">Uncharacterized protein</fullName>
    </submittedName>
</protein>
<reference evidence="1" key="1">
    <citation type="submission" date="2021-11" db="EMBL/GenBank/DDBJ databases">
        <title>Study of the species diversity of bacterial strains isolated from a unique natural object - Shulgan-Tash cave (Bashkiria).</title>
        <authorList>
            <person name="Sazanova A.L."/>
            <person name="Chirak E.R."/>
            <person name="Safronova V.I."/>
        </authorList>
    </citation>
    <scope>NUCLEOTIDE SEQUENCE</scope>
    <source>
        <strain evidence="1">P1</strain>
    </source>
</reference>
<gene>
    <name evidence="1" type="ORF">LP422_00225</name>
</gene>
<evidence type="ECO:0000313" key="1">
    <source>
        <dbReference type="EMBL" id="UUZ44881.1"/>
    </source>
</evidence>
<evidence type="ECO:0000313" key="2">
    <source>
        <dbReference type="Proteomes" id="UP001059663"/>
    </source>
</evidence>
<organism evidence="1 2">
    <name type="scientific">Janibacter limosus</name>
    <dbReference type="NCBI Taxonomy" id="53458"/>
    <lineage>
        <taxon>Bacteria</taxon>
        <taxon>Bacillati</taxon>
        <taxon>Actinomycetota</taxon>
        <taxon>Actinomycetes</taxon>
        <taxon>Micrococcales</taxon>
        <taxon>Intrasporangiaceae</taxon>
        <taxon>Janibacter</taxon>
    </lineage>
</organism>
<dbReference type="Proteomes" id="UP001059663">
    <property type="component" value="Chromosome"/>
</dbReference>
<name>A0AC61U4B8_9MICO</name>
<dbReference type="EMBL" id="CP087977">
    <property type="protein sequence ID" value="UUZ44881.1"/>
    <property type="molecule type" value="Genomic_DNA"/>
</dbReference>
<proteinExistence type="predicted"/>
<sequence length="111" mass="12621">MLKPMCMIWYGLWAKAEVISRRGSLVPRKGAKATSRKTRGEASSPSQTRTQIAMIAIVRYGRSAPARPPKTVTRGRSPFACSRMQSTHWTPTAALRWQSGHTGRRHRWQRM</sequence>
<accession>A0AC61U4B8</accession>